<dbReference type="PANTHER" id="PTHR12110:SF21">
    <property type="entry name" value="XYLOSE ISOMERASE-LIKE TIM BARREL DOMAIN-CONTAINING PROTEIN"/>
    <property type="match status" value="1"/>
</dbReference>
<accession>A0ABV9T3A0</accession>
<name>A0ABV9T3A0_9BACT</name>
<gene>
    <name evidence="2" type="ORF">ACFPFU_16035</name>
</gene>
<dbReference type="InterPro" id="IPR013022">
    <property type="entry name" value="Xyl_isomerase-like_TIM-brl"/>
</dbReference>
<organism evidence="2 3">
    <name type="scientific">Negadavirga shengliensis</name>
    <dbReference type="NCBI Taxonomy" id="1389218"/>
    <lineage>
        <taxon>Bacteria</taxon>
        <taxon>Pseudomonadati</taxon>
        <taxon>Bacteroidota</taxon>
        <taxon>Cytophagia</taxon>
        <taxon>Cytophagales</taxon>
        <taxon>Cyclobacteriaceae</taxon>
        <taxon>Negadavirga</taxon>
    </lineage>
</organism>
<dbReference type="InterPro" id="IPR050312">
    <property type="entry name" value="IolE/XylAMocC-like"/>
</dbReference>
<dbReference type="Pfam" id="PF01261">
    <property type="entry name" value="AP_endonuc_2"/>
    <property type="match status" value="1"/>
</dbReference>
<dbReference type="Proteomes" id="UP001595818">
    <property type="component" value="Unassembled WGS sequence"/>
</dbReference>
<keyword evidence="2" id="KW-0413">Isomerase</keyword>
<reference evidence="3" key="1">
    <citation type="journal article" date="2019" name="Int. J. Syst. Evol. Microbiol.">
        <title>The Global Catalogue of Microorganisms (GCM) 10K type strain sequencing project: providing services to taxonomists for standard genome sequencing and annotation.</title>
        <authorList>
            <consortium name="The Broad Institute Genomics Platform"/>
            <consortium name="The Broad Institute Genome Sequencing Center for Infectious Disease"/>
            <person name="Wu L."/>
            <person name="Ma J."/>
        </authorList>
    </citation>
    <scope>NUCLEOTIDE SEQUENCE [LARGE SCALE GENOMIC DNA]</scope>
    <source>
        <strain evidence="3">CGMCC 4.7466</strain>
    </source>
</reference>
<dbReference type="RefSeq" id="WP_377065839.1">
    <property type="nucleotide sequence ID" value="NZ_JBHSJJ010000009.1"/>
</dbReference>
<dbReference type="PANTHER" id="PTHR12110">
    <property type="entry name" value="HYDROXYPYRUVATE ISOMERASE"/>
    <property type="match status" value="1"/>
</dbReference>
<sequence>MKTIKGPAIFLAQFLKDSPPYHDLESISGWAASLGYKGIQIPTWDRRIFDLEQASQSKGYCEDYKGKLKEKGLEVVELASYLQGQVMAIHPAYELLFQPFYPKGLDDPGRLEWASEQLRQTILASAYFGTENISVLSGGLAWPYIYPWPQRSKGLVDEAFGELARRWLPLFDRGKEYGITFGFELHPGSDLYDGATFLRFLDKVSHHPAACITYDASHFLLQQMDYVEFIRIFHDRIKAFHVKDAEFITNGLTGVYGGYHDWVNRAGRFRSPGDGQVDFKKIFTELTTRRYEGWAILEWECCVKSPEQGAKEGALFIASHIIEATQYVFDDFASSPTDHGMNKQILGLDR</sequence>
<comment type="caution">
    <text evidence="2">The sequence shown here is derived from an EMBL/GenBank/DDBJ whole genome shotgun (WGS) entry which is preliminary data.</text>
</comment>
<evidence type="ECO:0000259" key="1">
    <source>
        <dbReference type="Pfam" id="PF01261"/>
    </source>
</evidence>
<evidence type="ECO:0000313" key="2">
    <source>
        <dbReference type="EMBL" id="MFC4873210.1"/>
    </source>
</evidence>
<proteinExistence type="predicted"/>
<dbReference type="EMBL" id="JBHSJJ010000009">
    <property type="protein sequence ID" value="MFC4873210.1"/>
    <property type="molecule type" value="Genomic_DNA"/>
</dbReference>
<evidence type="ECO:0000313" key="3">
    <source>
        <dbReference type="Proteomes" id="UP001595818"/>
    </source>
</evidence>
<dbReference type="Gene3D" id="3.20.20.150">
    <property type="entry name" value="Divalent-metal-dependent TIM barrel enzymes"/>
    <property type="match status" value="1"/>
</dbReference>
<feature type="domain" description="Xylose isomerase-like TIM barrel" evidence="1">
    <location>
        <begin position="30"/>
        <end position="319"/>
    </location>
</feature>
<dbReference type="GO" id="GO:0016853">
    <property type="term" value="F:isomerase activity"/>
    <property type="evidence" value="ECO:0007669"/>
    <property type="project" value="UniProtKB-KW"/>
</dbReference>
<protein>
    <submittedName>
        <fullName evidence="2">Sugar phosphate isomerase/epimerase family protein</fullName>
    </submittedName>
</protein>
<keyword evidence="3" id="KW-1185">Reference proteome</keyword>
<dbReference type="SUPFAM" id="SSF51658">
    <property type="entry name" value="Xylose isomerase-like"/>
    <property type="match status" value="1"/>
</dbReference>
<dbReference type="InterPro" id="IPR036237">
    <property type="entry name" value="Xyl_isomerase-like_sf"/>
</dbReference>